<dbReference type="InParanoid" id="Q4CSJ8"/>
<dbReference type="RefSeq" id="XP_805103.1">
    <property type="nucleotide sequence ID" value="XM_800010.1"/>
</dbReference>
<dbReference type="KEGG" id="tcr:503875.40"/>
<keyword evidence="3" id="KW-1185">Reference proteome</keyword>
<gene>
    <name evidence="2" type="ORF">Tc00.1047053503875.40</name>
</gene>
<organism evidence="2 3">
    <name type="scientific">Trypanosoma cruzi (strain CL Brener)</name>
    <dbReference type="NCBI Taxonomy" id="353153"/>
    <lineage>
        <taxon>Eukaryota</taxon>
        <taxon>Discoba</taxon>
        <taxon>Euglenozoa</taxon>
        <taxon>Kinetoplastea</taxon>
        <taxon>Metakinetoplastina</taxon>
        <taxon>Trypanosomatida</taxon>
        <taxon>Trypanosomatidae</taxon>
        <taxon>Trypanosoma</taxon>
        <taxon>Schizotrypanum</taxon>
    </lineage>
</organism>
<dbReference type="EMBL" id="AAHK01002116">
    <property type="protein sequence ID" value="EAN83252.1"/>
    <property type="molecule type" value="Genomic_DNA"/>
</dbReference>
<dbReference type="Proteomes" id="UP000002296">
    <property type="component" value="Unassembled WGS sequence"/>
</dbReference>
<feature type="region of interest" description="Disordered" evidence="1">
    <location>
        <begin position="1"/>
        <end position="36"/>
    </location>
</feature>
<evidence type="ECO:0000256" key="1">
    <source>
        <dbReference type="SAM" id="MobiDB-lite"/>
    </source>
</evidence>
<proteinExistence type="predicted"/>
<dbReference type="PaxDb" id="353153-Q4CSJ8"/>
<protein>
    <submittedName>
        <fullName evidence="2">Uncharacterized protein</fullName>
    </submittedName>
</protein>
<feature type="region of interest" description="Disordered" evidence="1">
    <location>
        <begin position="73"/>
        <end position="131"/>
    </location>
</feature>
<feature type="compositionally biased region" description="Polar residues" evidence="1">
    <location>
        <begin position="96"/>
        <end position="121"/>
    </location>
</feature>
<reference evidence="2 3" key="1">
    <citation type="journal article" date="2005" name="Science">
        <title>The genome sequence of Trypanosoma cruzi, etiologic agent of Chagas disease.</title>
        <authorList>
            <person name="El-Sayed N.M."/>
            <person name="Myler P.J."/>
            <person name="Bartholomeu D.C."/>
            <person name="Nilsson D."/>
            <person name="Aggarwal G."/>
            <person name="Tran A.N."/>
            <person name="Ghedin E."/>
            <person name="Worthey E.A."/>
            <person name="Delcher A.L."/>
            <person name="Blandin G."/>
            <person name="Westenberger S.J."/>
            <person name="Caler E."/>
            <person name="Cerqueira G.C."/>
            <person name="Branche C."/>
            <person name="Haas B."/>
            <person name="Anupama A."/>
            <person name="Arner E."/>
            <person name="Aslund L."/>
            <person name="Attipoe P."/>
            <person name="Bontempi E."/>
            <person name="Bringaud F."/>
            <person name="Burton P."/>
            <person name="Cadag E."/>
            <person name="Campbell D.A."/>
            <person name="Carrington M."/>
            <person name="Crabtree J."/>
            <person name="Darban H."/>
            <person name="da Silveira J.F."/>
            <person name="de Jong P."/>
            <person name="Edwards K."/>
            <person name="Englund P.T."/>
            <person name="Fazelina G."/>
            <person name="Feldblyum T."/>
            <person name="Ferella M."/>
            <person name="Frasch A.C."/>
            <person name="Gull K."/>
            <person name="Horn D."/>
            <person name="Hou L."/>
            <person name="Huang Y."/>
            <person name="Kindlund E."/>
            <person name="Klingbeil M."/>
            <person name="Kluge S."/>
            <person name="Koo H."/>
            <person name="Lacerda D."/>
            <person name="Levin M.J."/>
            <person name="Lorenzi H."/>
            <person name="Louie T."/>
            <person name="Machado C.R."/>
            <person name="McCulloch R."/>
            <person name="McKenna A."/>
            <person name="Mizuno Y."/>
            <person name="Mottram J.C."/>
            <person name="Nelson S."/>
            <person name="Ochaya S."/>
            <person name="Osoegawa K."/>
            <person name="Pai G."/>
            <person name="Parsons M."/>
            <person name="Pentony M."/>
            <person name="Pettersson U."/>
            <person name="Pop M."/>
            <person name="Ramirez J.L."/>
            <person name="Rinta J."/>
            <person name="Robertson L."/>
            <person name="Salzberg S.L."/>
            <person name="Sanchez D.O."/>
            <person name="Seyler A."/>
            <person name="Sharma R."/>
            <person name="Shetty J."/>
            <person name="Simpson A.J."/>
            <person name="Sisk E."/>
            <person name="Tammi M.T."/>
            <person name="Tarleton R."/>
            <person name="Teixeira S."/>
            <person name="Van Aken S."/>
            <person name="Vogt C."/>
            <person name="Ward P.N."/>
            <person name="Wickstead B."/>
            <person name="Wortman J."/>
            <person name="White O."/>
            <person name="Fraser C.M."/>
            <person name="Stuart K.D."/>
            <person name="Andersson B."/>
        </authorList>
    </citation>
    <scope>NUCLEOTIDE SEQUENCE [LARGE SCALE GENOMIC DNA]</scope>
    <source>
        <strain evidence="2 3">CL Brener</strain>
    </source>
</reference>
<sequence length="131" mass="14578">MEQAESAAEAAHKAHTSPHQETACFEPNLLEKEKQNQPLRRDFATLLEARVEKLGASYSPSWRYLRGVAAPHPQIQKARPSPQPRSTSPCRHASLCQRSRSTPGWQQSTRWHNTSQTSSQPEAPAALQTVG</sequence>
<evidence type="ECO:0000313" key="3">
    <source>
        <dbReference type="Proteomes" id="UP000002296"/>
    </source>
</evidence>
<name>Q4CSJ8_TRYCC</name>
<accession>Q4CSJ8</accession>
<evidence type="ECO:0000313" key="2">
    <source>
        <dbReference type="EMBL" id="EAN83252.1"/>
    </source>
</evidence>
<dbReference type="AlphaFoldDB" id="Q4CSJ8"/>
<dbReference type="GeneID" id="3534740"/>
<comment type="caution">
    <text evidence="2">The sequence shown here is derived from an EMBL/GenBank/DDBJ whole genome shotgun (WGS) entry which is preliminary data.</text>
</comment>